<comment type="caution">
    <text evidence="2">The sequence shown here is derived from an EMBL/GenBank/DDBJ whole genome shotgun (WGS) entry which is preliminary data.</text>
</comment>
<evidence type="ECO:0000313" key="3">
    <source>
        <dbReference type="Proteomes" id="UP000658690"/>
    </source>
</evidence>
<accession>A0ABX1Z2K2</accession>
<evidence type="ECO:0000313" key="2">
    <source>
        <dbReference type="EMBL" id="NOU87438.1"/>
    </source>
</evidence>
<organism evidence="2 3">
    <name type="scientific">Paenibacillus germinis</name>
    <dbReference type="NCBI Taxonomy" id="2654979"/>
    <lineage>
        <taxon>Bacteria</taxon>
        <taxon>Bacillati</taxon>
        <taxon>Bacillota</taxon>
        <taxon>Bacilli</taxon>
        <taxon>Bacillales</taxon>
        <taxon>Paenibacillaceae</taxon>
        <taxon>Paenibacillus</taxon>
    </lineage>
</organism>
<name>A0ABX1Z2K2_9BACL</name>
<keyword evidence="3" id="KW-1185">Reference proteome</keyword>
<keyword evidence="1" id="KW-0472">Membrane</keyword>
<dbReference type="RefSeq" id="WP_171690599.1">
    <property type="nucleotide sequence ID" value="NZ_WHOC01000082.1"/>
</dbReference>
<feature type="transmembrane region" description="Helical" evidence="1">
    <location>
        <begin position="12"/>
        <end position="28"/>
    </location>
</feature>
<keyword evidence="1" id="KW-1133">Transmembrane helix</keyword>
<gene>
    <name evidence="2" type="ORF">GC102_16835</name>
</gene>
<evidence type="ECO:0000256" key="1">
    <source>
        <dbReference type="SAM" id="Phobius"/>
    </source>
</evidence>
<proteinExistence type="predicted"/>
<keyword evidence="1" id="KW-0812">Transmembrane</keyword>
<dbReference type="Proteomes" id="UP000658690">
    <property type="component" value="Unassembled WGS sequence"/>
</dbReference>
<protein>
    <submittedName>
        <fullName evidence="2">Uncharacterized protein</fullName>
    </submittedName>
</protein>
<dbReference type="EMBL" id="WHOC01000082">
    <property type="protein sequence ID" value="NOU87438.1"/>
    <property type="molecule type" value="Genomic_DNA"/>
</dbReference>
<reference evidence="2 3" key="1">
    <citation type="submission" date="2019-10" db="EMBL/GenBank/DDBJ databases">
        <title>Description of Paenibacillus choica sp. nov.</title>
        <authorList>
            <person name="Carlier A."/>
            <person name="Qi S."/>
        </authorList>
    </citation>
    <scope>NUCLEOTIDE SEQUENCE [LARGE SCALE GENOMIC DNA]</scope>
    <source>
        <strain evidence="2 3">LMG 31460</strain>
    </source>
</reference>
<feature type="transmembrane region" description="Helical" evidence="1">
    <location>
        <begin position="103"/>
        <end position="123"/>
    </location>
</feature>
<sequence length="144" mass="17202">MLLHHLKHKWQWTILVWIILGLFVFPLTPPISHHYSTDTDILVLSNTTHVLTVQDQPPTRETIRAHEDQIQRHEDYDKQYEMTVFVVFIVFILSKIWERLKGILLAFLKFISGYTGLIPSFFIRTQRNEIWKRGTHHVKLISWS</sequence>
<feature type="transmembrane region" description="Helical" evidence="1">
    <location>
        <begin position="80"/>
        <end position="97"/>
    </location>
</feature>